<comment type="catalytic activity">
    <reaction evidence="4">
        <text>a uridine in tRNA = a pseudouridine in tRNA</text>
        <dbReference type="Rhea" id="RHEA:54572"/>
        <dbReference type="Rhea" id="RHEA-COMP:13339"/>
        <dbReference type="Rhea" id="RHEA-COMP:13934"/>
        <dbReference type="ChEBI" id="CHEBI:65314"/>
        <dbReference type="ChEBI" id="CHEBI:65315"/>
    </reaction>
</comment>
<dbReference type="GO" id="GO:1990481">
    <property type="term" value="P:mRNA pseudouridine synthesis"/>
    <property type="evidence" value="ECO:0007669"/>
    <property type="project" value="TreeGrafter"/>
</dbReference>
<reference evidence="5" key="1">
    <citation type="journal article" date="2014" name="Nature">
        <title>Elephant shark genome provides unique insights into gnathostome evolution.</title>
        <authorList>
            <consortium name="International Elephant Shark Genome Sequencing Consortium"/>
            <person name="Venkatesh B."/>
            <person name="Lee A.P."/>
            <person name="Ravi V."/>
            <person name="Maurya A.K."/>
            <person name="Lian M.M."/>
            <person name="Swann J.B."/>
            <person name="Ohta Y."/>
            <person name="Flajnik M.F."/>
            <person name="Sutoh Y."/>
            <person name="Kasahara M."/>
            <person name="Hoon S."/>
            <person name="Gangu V."/>
            <person name="Roy S.W."/>
            <person name="Irimia M."/>
            <person name="Korzh V."/>
            <person name="Kondrychyn I."/>
            <person name="Lim Z.W."/>
            <person name="Tay B.H."/>
            <person name="Tohari S."/>
            <person name="Kong K.W."/>
            <person name="Ho S."/>
            <person name="Lorente-Galdos B."/>
            <person name="Quilez J."/>
            <person name="Marques-Bonet T."/>
            <person name="Raney B.J."/>
            <person name="Ingham P.W."/>
            <person name="Tay A."/>
            <person name="Hillier L.W."/>
            <person name="Minx P."/>
            <person name="Boehm T."/>
            <person name="Wilson R.K."/>
            <person name="Brenner S."/>
            <person name="Warren W.C."/>
        </authorList>
    </citation>
    <scope>NUCLEOTIDE SEQUENCE</scope>
    <source>
        <tissue evidence="5">Brain</tissue>
    </source>
</reference>
<dbReference type="InterPro" id="IPR020103">
    <property type="entry name" value="PsdUridine_synth_cat_dom_sf"/>
</dbReference>
<dbReference type="GO" id="GO:0005634">
    <property type="term" value="C:nucleus"/>
    <property type="evidence" value="ECO:0007669"/>
    <property type="project" value="TreeGrafter"/>
</dbReference>
<dbReference type="GO" id="GO:0031119">
    <property type="term" value="P:tRNA pseudouridine synthesis"/>
    <property type="evidence" value="ECO:0007669"/>
    <property type="project" value="TreeGrafter"/>
</dbReference>
<name>V9LFX9_CALMI</name>
<comment type="similarity">
    <text evidence="1">Belongs to the tRNA pseudouridine synthase TruA family.</text>
</comment>
<evidence type="ECO:0000256" key="2">
    <source>
        <dbReference type="ARBA" id="ARBA00022694"/>
    </source>
</evidence>
<dbReference type="PANTHER" id="PTHR11142:SF4">
    <property type="entry name" value="PSEUDOURIDYLATE SYNTHASE 1 HOMOLOG"/>
    <property type="match status" value="1"/>
</dbReference>
<dbReference type="InterPro" id="IPR020094">
    <property type="entry name" value="TruA/RsuA/RluB/E/F_N"/>
</dbReference>
<organism evidence="5">
    <name type="scientific">Callorhinchus milii</name>
    <name type="common">Ghost shark</name>
    <dbReference type="NCBI Taxonomy" id="7868"/>
    <lineage>
        <taxon>Eukaryota</taxon>
        <taxon>Metazoa</taxon>
        <taxon>Chordata</taxon>
        <taxon>Craniata</taxon>
        <taxon>Vertebrata</taxon>
        <taxon>Chondrichthyes</taxon>
        <taxon>Holocephali</taxon>
        <taxon>Chimaeriformes</taxon>
        <taxon>Callorhinchidae</taxon>
        <taxon>Callorhinchus</taxon>
    </lineage>
</organism>
<keyword evidence="3" id="KW-0413">Isomerase</keyword>
<dbReference type="GO" id="GO:0009982">
    <property type="term" value="F:pseudouridine synthase activity"/>
    <property type="evidence" value="ECO:0007669"/>
    <property type="project" value="InterPro"/>
</dbReference>
<dbReference type="FunFam" id="3.30.70.580:FF:000002">
    <property type="entry name" value="tRNA pseudouridine synthase"/>
    <property type="match status" value="1"/>
</dbReference>
<feature type="non-terminal residue" evidence="5">
    <location>
        <position position="133"/>
    </location>
</feature>
<evidence type="ECO:0000256" key="1">
    <source>
        <dbReference type="ARBA" id="ARBA00009375"/>
    </source>
</evidence>
<evidence type="ECO:0000256" key="3">
    <source>
        <dbReference type="ARBA" id="ARBA00023235"/>
    </source>
</evidence>
<dbReference type="InterPro" id="IPR001406">
    <property type="entry name" value="PsdUridine_synth_TruA"/>
</dbReference>
<accession>V9LFX9</accession>
<dbReference type="PANTHER" id="PTHR11142">
    <property type="entry name" value="PSEUDOURIDYLATE SYNTHASE"/>
    <property type="match status" value="1"/>
</dbReference>
<proteinExistence type="evidence at transcript level"/>
<sequence length="133" mass="15028">MQRNKTTPQFPTIEDEIFRALVAVGCVPGDGKQLCFQRCARTDKGVSAVGQVVSLKLWPMENLVERINERLPTPIRVFDIQRVSGSFGARRRCDWRCYSYTFPTCVLSPSGSDPLTFRLSPDRHRSLSLLLAP</sequence>
<keyword evidence="2" id="KW-0819">tRNA processing</keyword>
<dbReference type="Gene3D" id="3.30.70.580">
    <property type="entry name" value="Pseudouridine synthase I, catalytic domain, N-terminal subdomain"/>
    <property type="match status" value="1"/>
</dbReference>
<protein>
    <submittedName>
        <fullName evidence="5">tRNA pseudouridine synthase A</fullName>
    </submittedName>
</protein>
<dbReference type="EMBL" id="JW879456">
    <property type="protein sequence ID" value="AFP11973.1"/>
    <property type="molecule type" value="mRNA"/>
</dbReference>
<evidence type="ECO:0000313" key="5">
    <source>
        <dbReference type="EMBL" id="AFP11973.1"/>
    </source>
</evidence>
<dbReference type="GO" id="GO:0003723">
    <property type="term" value="F:RNA binding"/>
    <property type="evidence" value="ECO:0007669"/>
    <property type="project" value="InterPro"/>
</dbReference>
<dbReference type="AlphaFoldDB" id="V9LFX9"/>
<dbReference type="SUPFAM" id="SSF55120">
    <property type="entry name" value="Pseudouridine synthase"/>
    <property type="match status" value="1"/>
</dbReference>
<evidence type="ECO:0000256" key="4">
    <source>
        <dbReference type="ARBA" id="ARBA00036943"/>
    </source>
</evidence>